<accession>A0A1H8A4A8</accession>
<dbReference type="SUPFAM" id="SSF54106">
    <property type="entry name" value="LysM domain"/>
    <property type="match status" value="1"/>
</dbReference>
<dbReference type="PROSITE" id="PS51782">
    <property type="entry name" value="LYSM"/>
    <property type="match status" value="1"/>
</dbReference>
<dbReference type="Pfam" id="PF01551">
    <property type="entry name" value="Peptidase_M23"/>
    <property type="match status" value="1"/>
</dbReference>
<dbReference type="RefSeq" id="WP_092752349.1">
    <property type="nucleotide sequence ID" value="NZ_FOCG01000001.1"/>
</dbReference>
<keyword evidence="7" id="KW-1185">Reference proteome</keyword>
<organism evidence="6 7">
    <name type="scientific">Hydrogenoanaerobacterium saccharovorans</name>
    <dbReference type="NCBI Taxonomy" id="474960"/>
    <lineage>
        <taxon>Bacteria</taxon>
        <taxon>Bacillati</taxon>
        <taxon>Bacillota</taxon>
        <taxon>Clostridia</taxon>
        <taxon>Eubacteriales</taxon>
        <taxon>Oscillospiraceae</taxon>
        <taxon>Hydrogenoanaerobacterium</taxon>
    </lineage>
</organism>
<evidence type="ECO:0000256" key="3">
    <source>
        <dbReference type="SAM" id="Phobius"/>
    </source>
</evidence>
<dbReference type="Gene3D" id="2.20.230.10">
    <property type="entry name" value="Resuscitation-promoting factor rpfb"/>
    <property type="match status" value="1"/>
</dbReference>
<dbReference type="EMBL" id="FOCG01000001">
    <property type="protein sequence ID" value="SEM64678.1"/>
    <property type="molecule type" value="Genomic_DNA"/>
</dbReference>
<dbReference type="SMART" id="SM01208">
    <property type="entry name" value="G5"/>
    <property type="match status" value="1"/>
</dbReference>
<dbReference type="InterPro" id="IPR018392">
    <property type="entry name" value="LysM"/>
</dbReference>
<feature type="compositionally biased region" description="Basic residues" evidence="2">
    <location>
        <begin position="1"/>
        <end position="13"/>
    </location>
</feature>
<keyword evidence="6" id="KW-0378">Hydrolase</keyword>
<dbReference type="AlphaFoldDB" id="A0A1H8A4A8"/>
<dbReference type="InterPro" id="IPR036779">
    <property type="entry name" value="LysM_dom_sf"/>
</dbReference>
<dbReference type="CDD" id="cd12797">
    <property type="entry name" value="M23_peptidase"/>
    <property type="match status" value="1"/>
</dbReference>
<dbReference type="InterPro" id="IPR016047">
    <property type="entry name" value="M23ase_b-sheet_dom"/>
</dbReference>
<dbReference type="InterPro" id="IPR011055">
    <property type="entry name" value="Dup_hybrid_motif"/>
</dbReference>
<evidence type="ECO:0000256" key="2">
    <source>
        <dbReference type="SAM" id="MobiDB-lite"/>
    </source>
</evidence>
<keyword evidence="3" id="KW-1133">Transmembrane helix</keyword>
<feature type="region of interest" description="Disordered" evidence="2">
    <location>
        <begin position="1"/>
        <end position="25"/>
    </location>
</feature>
<dbReference type="Pfam" id="PF01476">
    <property type="entry name" value="LysM"/>
    <property type="match status" value="1"/>
</dbReference>
<sequence>MPLKKGKERKSRKYPAPQKPNKKGRLSTPELLEIFDFILDKLYRLAYYTGAQIVRYERRFNRRMEIWLYRFSDKVTIKRKKHFSAVSRHLKEILRDVVMPIITTRSKFVQYGERIQKAKTFGKSKAAAEVLRIVWEVICLNLHVIGSILNYVAPVAAIMVLIVTIQHFSSLTFALSVNYSGENIGYISNESVFENAEKEVRKRIVYEETVPPSTLFKSNKKVLANYVNADAQQAESKNEYSPIVAMPQYTLAVVTEDQLTKEDDLTDRIIKASGSEITQASGLYVEGDFKGASTNPELVLDSLNEMLDHYKTESENEKIQFVNKVELKDGLYPAKSLKDIQTIESMLKGNVSGESYYTVVVGDSPSLIADKTGVPLKELTAMNPNLSDNFLPGKQLLVSRSVPMMKIKATRRETYQEDIPYKTERVDNVKILKGVEQVTTNGKNGVMEIVADITYIDGVAVEKNIVKETKIAEPRTEVISVGTYVPKASGNGKSTGGFIWPVYSSGKNYISCPIWGYYNHTGTDIAANSGAPVVASMGGRVVTVKSNRYGYGKHIIIDHGNGVTTLYAHNSALYVSVGQNVQQGQTIAAVGRTGNASGNHLHFEIRQNGKYQDARKYIGYRSPY</sequence>
<proteinExistence type="predicted"/>
<dbReference type="SUPFAM" id="SSF51261">
    <property type="entry name" value="Duplicated hybrid motif"/>
    <property type="match status" value="1"/>
</dbReference>
<keyword evidence="1" id="KW-0732">Signal</keyword>
<protein>
    <submittedName>
        <fullName evidence="6">Murein DD-endopeptidase MepM and murein hydrolase activator NlpD, contain LysM domain</fullName>
    </submittedName>
</protein>
<evidence type="ECO:0000259" key="4">
    <source>
        <dbReference type="PROSITE" id="PS51109"/>
    </source>
</evidence>
<feature type="domain" description="LysM" evidence="5">
    <location>
        <begin position="355"/>
        <end position="398"/>
    </location>
</feature>
<evidence type="ECO:0000256" key="1">
    <source>
        <dbReference type="ARBA" id="ARBA00022729"/>
    </source>
</evidence>
<dbReference type="InterPro" id="IPR011098">
    <property type="entry name" value="G5_dom"/>
</dbReference>
<dbReference type="InterPro" id="IPR050570">
    <property type="entry name" value="Cell_wall_metabolism_enzyme"/>
</dbReference>
<keyword evidence="3" id="KW-0812">Transmembrane</keyword>
<dbReference type="CDD" id="cd00118">
    <property type="entry name" value="LysM"/>
    <property type="match status" value="1"/>
</dbReference>
<dbReference type="Gene3D" id="3.10.350.10">
    <property type="entry name" value="LysM domain"/>
    <property type="match status" value="1"/>
</dbReference>
<feature type="domain" description="G5" evidence="4">
    <location>
        <begin position="404"/>
        <end position="485"/>
    </location>
</feature>
<dbReference type="STRING" id="474960.SAMN05216180_1058"/>
<name>A0A1H8A4A8_9FIRM</name>
<evidence type="ECO:0000259" key="5">
    <source>
        <dbReference type="PROSITE" id="PS51782"/>
    </source>
</evidence>
<dbReference type="PROSITE" id="PS51109">
    <property type="entry name" value="G5"/>
    <property type="match status" value="1"/>
</dbReference>
<dbReference type="PANTHER" id="PTHR21666:SF290">
    <property type="entry name" value="PEPTIDASE M23 DOMAIN PROTEIN"/>
    <property type="match status" value="1"/>
</dbReference>
<feature type="transmembrane region" description="Helical" evidence="3">
    <location>
        <begin position="148"/>
        <end position="168"/>
    </location>
</feature>
<evidence type="ECO:0000313" key="6">
    <source>
        <dbReference type="EMBL" id="SEM64678.1"/>
    </source>
</evidence>
<keyword evidence="3" id="KW-0472">Membrane</keyword>
<dbReference type="Gene3D" id="2.70.70.10">
    <property type="entry name" value="Glucose Permease (Domain IIA)"/>
    <property type="match status" value="1"/>
</dbReference>
<gene>
    <name evidence="6" type="ORF">SAMN05216180_1058</name>
</gene>
<dbReference type="Proteomes" id="UP000199158">
    <property type="component" value="Unassembled WGS sequence"/>
</dbReference>
<evidence type="ECO:0000313" key="7">
    <source>
        <dbReference type="Proteomes" id="UP000199158"/>
    </source>
</evidence>
<dbReference type="GO" id="GO:0004222">
    <property type="term" value="F:metalloendopeptidase activity"/>
    <property type="evidence" value="ECO:0007669"/>
    <property type="project" value="TreeGrafter"/>
</dbReference>
<dbReference type="OrthoDB" id="5623881at2"/>
<dbReference type="SMART" id="SM00257">
    <property type="entry name" value="LysM"/>
    <property type="match status" value="1"/>
</dbReference>
<dbReference type="PANTHER" id="PTHR21666">
    <property type="entry name" value="PEPTIDASE-RELATED"/>
    <property type="match status" value="1"/>
</dbReference>
<dbReference type="Pfam" id="PF07501">
    <property type="entry name" value="G5"/>
    <property type="match status" value="1"/>
</dbReference>
<reference evidence="6 7" key="1">
    <citation type="submission" date="2016-10" db="EMBL/GenBank/DDBJ databases">
        <authorList>
            <person name="de Groot N.N."/>
        </authorList>
    </citation>
    <scope>NUCLEOTIDE SEQUENCE [LARGE SCALE GENOMIC DNA]</scope>
    <source>
        <strain evidence="6 7">CGMCC 1.5070</strain>
    </source>
</reference>